<evidence type="ECO:0000313" key="10">
    <source>
        <dbReference type="EMBL" id="KXZ52983.1"/>
    </source>
</evidence>
<dbReference type="InterPro" id="IPR002110">
    <property type="entry name" value="Ankyrin_rpt"/>
</dbReference>
<dbReference type="PANTHER" id="PTHR24193">
    <property type="entry name" value="ANKYRIN REPEAT PROTEIN"/>
    <property type="match status" value="1"/>
</dbReference>
<dbReference type="GO" id="GO:0045944">
    <property type="term" value="P:positive regulation of transcription by RNA polymerase II"/>
    <property type="evidence" value="ECO:0007669"/>
    <property type="project" value="TreeGrafter"/>
</dbReference>
<evidence type="ECO:0000313" key="11">
    <source>
        <dbReference type="Proteomes" id="UP000075714"/>
    </source>
</evidence>
<accession>A0A150GT47</accession>
<evidence type="ECO:0000256" key="3">
    <source>
        <dbReference type="ARBA" id="ARBA00022771"/>
    </source>
</evidence>
<keyword evidence="5 6" id="KW-0040">ANK repeat</keyword>
<dbReference type="SMART" id="SM00248">
    <property type="entry name" value="ANK"/>
    <property type="match status" value="5"/>
</dbReference>
<dbReference type="STRING" id="33097.A0A150GT47"/>
<dbReference type="Gene3D" id="3.30.40.10">
    <property type="entry name" value="Zinc/RING finger domain, C3HC4 (zinc finger)"/>
    <property type="match status" value="1"/>
</dbReference>
<dbReference type="InterPro" id="IPR036770">
    <property type="entry name" value="Ankyrin_rpt-contain_sf"/>
</dbReference>
<feature type="repeat" description="ANK" evidence="6">
    <location>
        <begin position="113"/>
        <end position="145"/>
    </location>
</feature>
<keyword evidence="3 7" id="KW-0863">Zinc-finger</keyword>
<dbReference type="AlphaFoldDB" id="A0A150GT47"/>
<dbReference type="Pfam" id="PF12796">
    <property type="entry name" value="Ank_2"/>
    <property type="match status" value="2"/>
</dbReference>
<evidence type="ECO:0000256" key="7">
    <source>
        <dbReference type="PROSITE-ProRule" id="PRU00175"/>
    </source>
</evidence>
<evidence type="ECO:0000256" key="8">
    <source>
        <dbReference type="SAM" id="MobiDB-lite"/>
    </source>
</evidence>
<dbReference type="InterPro" id="IPR017907">
    <property type="entry name" value="Znf_RING_CS"/>
</dbReference>
<evidence type="ECO:0000256" key="2">
    <source>
        <dbReference type="ARBA" id="ARBA00022737"/>
    </source>
</evidence>
<feature type="region of interest" description="Disordered" evidence="8">
    <location>
        <begin position="355"/>
        <end position="406"/>
    </location>
</feature>
<protein>
    <recommendedName>
        <fullName evidence="9">RING-type domain-containing protein</fullName>
    </recommendedName>
</protein>
<dbReference type="PROSITE" id="PS50088">
    <property type="entry name" value="ANK_REPEAT"/>
    <property type="match status" value="1"/>
</dbReference>
<dbReference type="GO" id="GO:0008270">
    <property type="term" value="F:zinc ion binding"/>
    <property type="evidence" value="ECO:0007669"/>
    <property type="project" value="UniProtKB-KW"/>
</dbReference>
<gene>
    <name evidence="10" type="ORF">GPECTOR_8g354</name>
</gene>
<dbReference type="InterPro" id="IPR050663">
    <property type="entry name" value="Ankyrin-SOCS_Box"/>
</dbReference>
<dbReference type="SUPFAM" id="SSF57850">
    <property type="entry name" value="RING/U-box"/>
    <property type="match status" value="1"/>
</dbReference>
<dbReference type="InterPro" id="IPR001841">
    <property type="entry name" value="Znf_RING"/>
</dbReference>
<feature type="compositionally biased region" description="Low complexity" evidence="8">
    <location>
        <begin position="355"/>
        <end position="372"/>
    </location>
</feature>
<evidence type="ECO:0000256" key="4">
    <source>
        <dbReference type="ARBA" id="ARBA00022833"/>
    </source>
</evidence>
<organism evidence="10 11">
    <name type="scientific">Gonium pectorale</name>
    <name type="common">Green alga</name>
    <dbReference type="NCBI Taxonomy" id="33097"/>
    <lineage>
        <taxon>Eukaryota</taxon>
        <taxon>Viridiplantae</taxon>
        <taxon>Chlorophyta</taxon>
        <taxon>core chlorophytes</taxon>
        <taxon>Chlorophyceae</taxon>
        <taxon>CS clade</taxon>
        <taxon>Chlamydomonadales</taxon>
        <taxon>Volvocaceae</taxon>
        <taxon>Gonium</taxon>
    </lineage>
</organism>
<dbReference type="Proteomes" id="UP000075714">
    <property type="component" value="Unassembled WGS sequence"/>
</dbReference>
<dbReference type="InterPro" id="IPR013083">
    <property type="entry name" value="Znf_RING/FYVE/PHD"/>
</dbReference>
<comment type="caution">
    <text evidence="10">The sequence shown here is derived from an EMBL/GenBank/DDBJ whole genome shotgun (WGS) entry which is preliminary data.</text>
</comment>
<evidence type="ECO:0000256" key="1">
    <source>
        <dbReference type="ARBA" id="ARBA00022723"/>
    </source>
</evidence>
<feature type="compositionally biased region" description="Acidic residues" evidence="8">
    <location>
        <begin position="373"/>
        <end position="382"/>
    </location>
</feature>
<keyword evidence="4" id="KW-0862">Zinc</keyword>
<dbReference type="EMBL" id="LSYV01000009">
    <property type="protein sequence ID" value="KXZ52983.1"/>
    <property type="molecule type" value="Genomic_DNA"/>
</dbReference>
<evidence type="ECO:0000256" key="6">
    <source>
        <dbReference type="PROSITE-ProRule" id="PRU00023"/>
    </source>
</evidence>
<keyword evidence="2" id="KW-0677">Repeat</keyword>
<dbReference type="PANTHER" id="PTHR24193:SF121">
    <property type="entry name" value="ADA2A-CONTAINING COMPLEX COMPONENT 3, ISOFORM D"/>
    <property type="match status" value="1"/>
</dbReference>
<reference evidence="11" key="1">
    <citation type="journal article" date="2016" name="Nat. Commun.">
        <title>The Gonium pectorale genome demonstrates co-option of cell cycle regulation during the evolution of multicellularity.</title>
        <authorList>
            <person name="Hanschen E.R."/>
            <person name="Marriage T.N."/>
            <person name="Ferris P.J."/>
            <person name="Hamaji T."/>
            <person name="Toyoda A."/>
            <person name="Fujiyama A."/>
            <person name="Neme R."/>
            <person name="Noguchi H."/>
            <person name="Minakuchi Y."/>
            <person name="Suzuki M."/>
            <person name="Kawai-Toyooka H."/>
            <person name="Smith D.R."/>
            <person name="Sparks H."/>
            <person name="Anderson J."/>
            <person name="Bakaric R."/>
            <person name="Luria V."/>
            <person name="Karger A."/>
            <person name="Kirschner M.W."/>
            <person name="Durand P.M."/>
            <person name="Michod R.E."/>
            <person name="Nozaki H."/>
            <person name="Olson B.J."/>
        </authorList>
    </citation>
    <scope>NUCLEOTIDE SEQUENCE [LARGE SCALE GENOMIC DNA]</scope>
    <source>
        <strain evidence="11">NIES-2863</strain>
    </source>
</reference>
<dbReference type="GO" id="GO:0005634">
    <property type="term" value="C:nucleus"/>
    <property type="evidence" value="ECO:0007669"/>
    <property type="project" value="TreeGrafter"/>
</dbReference>
<dbReference type="SUPFAM" id="SSF48403">
    <property type="entry name" value="Ankyrin repeat"/>
    <property type="match status" value="1"/>
</dbReference>
<keyword evidence="1" id="KW-0479">Metal-binding</keyword>
<name>A0A150GT47_GONPE</name>
<proteinExistence type="predicted"/>
<feature type="domain" description="RING-type" evidence="9">
    <location>
        <begin position="432"/>
        <end position="484"/>
    </location>
</feature>
<evidence type="ECO:0000259" key="9">
    <source>
        <dbReference type="PROSITE" id="PS50089"/>
    </source>
</evidence>
<evidence type="ECO:0000256" key="5">
    <source>
        <dbReference type="ARBA" id="ARBA00023043"/>
    </source>
</evidence>
<dbReference type="GO" id="GO:0000976">
    <property type="term" value="F:transcription cis-regulatory region binding"/>
    <property type="evidence" value="ECO:0007669"/>
    <property type="project" value="TreeGrafter"/>
</dbReference>
<sequence length="534" mass="54703">MGCTTSCIAPSVAELNKSLRAGDERALLLQLQNCPKLLSSTTSVLSSNAITPLHVACENKQIKVVQHVISFLSCSTLDVVAEALLPFCRRAGLPLPTSVAEGVRLACGMTNGKGQTPLMYACYSDCPELVKLLLEQGADPWVGDRCGRRTALHYAAMGGSVSSIAALMAHVPARQMTRAGVRYIDARSLCGLTPLHYCAYHGRTAALRELLRHAPQLAPATSSESYDVSLTAEVGSTPLHFAAMRGHGAAAREILLAHVNALASSHTAPSDLRARHDAAGQMPWRVAVVYHPADEALAAMLHPGLPLERALHLGAWAADAAAVELVGPHRLAVLAAAALREKLLSDVQCAQEQQEGETAAATTAAATTAAGEAEAEDAETEEAPQAATHSSHPGPASCTGPSGPEAAAAAVANGSRAANIVGTDVDEDEGMCGVCFAAPEQVAPVGCRHGLCAGCAGELCRALGGVGGGCLAAATRPLRCPFCRGPVAAFVAHAAAGQQSRRTQLQGHAGVAAAAAAAAGVVAEMVEEEVAGAR</sequence>
<dbReference type="Gene3D" id="1.25.40.20">
    <property type="entry name" value="Ankyrin repeat-containing domain"/>
    <property type="match status" value="1"/>
</dbReference>
<dbReference type="PROSITE" id="PS50297">
    <property type="entry name" value="ANK_REP_REGION"/>
    <property type="match status" value="1"/>
</dbReference>
<dbReference type="PROSITE" id="PS00518">
    <property type="entry name" value="ZF_RING_1"/>
    <property type="match status" value="1"/>
</dbReference>
<keyword evidence="11" id="KW-1185">Reference proteome</keyword>
<dbReference type="OrthoDB" id="540475at2759"/>
<dbReference type="PROSITE" id="PS50089">
    <property type="entry name" value="ZF_RING_2"/>
    <property type="match status" value="1"/>
</dbReference>